<keyword evidence="1" id="KW-0813">Transport</keyword>
<evidence type="ECO:0000256" key="4">
    <source>
        <dbReference type="ARBA" id="ARBA00023004"/>
    </source>
</evidence>
<proteinExistence type="predicted"/>
<dbReference type="RefSeq" id="WP_089913173.1">
    <property type="nucleotide sequence ID" value="NZ_FOBB01000003.1"/>
</dbReference>
<dbReference type="GO" id="GO:0019825">
    <property type="term" value="F:oxygen binding"/>
    <property type="evidence" value="ECO:0007669"/>
    <property type="project" value="InterPro"/>
</dbReference>
<evidence type="ECO:0000313" key="6">
    <source>
        <dbReference type="Proteomes" id="UP000198984"/>
    </source>
</evidence>
<dbReference type="InterPro" id="IPR009050">
    <property type="entry name" value="Globin-like_sf"/>
</dbReference>
<dbReference type="GO" id="GO:0020037">
    <property type="term" value="F:heme binding"/>
    <property type="evidence" value="ECO:0007669"/>
    <property type="project" value="InterPro"/>
</dbReference>
<gene>
    <name evidence="5" type="ORF">SAMN04488505_103420</name>
</gene>
<keyword evidence="2" id="KW-0349">Heme</keyword>
<evidence type="ECO:0000313" key="5">
    <source>
        <dbReference type="EMBL" id="SEM11936.1"/>
    </source>
</evidence>
<dbReference type="CDD" id="cd08916">
    <property type="entry name" value="TrHb3_P"/>
    <property type="match status" value="1"/>
</dbReference>
<dbReference type="SUPFAM" id="SSF46458">
    <property type="entry name" value="Globin-like"/>
    <property type="match status" value="1"/>
</dbReference>
<dbReference type="OrthoDB" id="25954at2"/>
<dbReference type="Gene3D" id="1.10.490.10">
    <property type="entry name" value="Globins"/>
    <property type="match status" value="1"/>
</dbReference>
<dbReference type="Proteomes" id="UP000198984">
    <property type="component" value="Unassembled WGS sequence"/>
</dbReference>
<name>A0A1H7VRU2_9BACT</name>
<protein>
    <submittedName>
        <fullName evidence="5">Hemoglobin</fullName>
    </submittedName>
</protein>
<dbReference type="Pfam" id="PF01152">
    <property type="entry name" value="Bac_globin"/>
    <property type="match status" value="1"/>
</dbReference>
<evidence type="ECO:0000256" key="2">
    <source>
        <dbReference type="ARBA" id="ARBA00022617"/>
    </source>
</evidence>
<dbReference type="GO" id="GO:0046872">
    <property type="term" value="F:metal ion binding"/>
    <property type="evidence" value="ECO:0007669"/>
    <property type="project" value="UniProtKB-KW"/>
</dbReference>
<evidence type="ECO:0000256" key="1">
    <source>
        <dbReference type="ARBA" id="ARBA00022448"/>
    </source>
</evidence>
<dbReference type="EMBL" id="FOBB01000003">
    <property type="protein sequence ID" value="SEM11936.1"/>
    <property type="molecule type" value="Genomic_DNA"/>
</dbReference>
<dbReference type="AlphaFoldDB" id="A0A1H7VRU2"/>
<keyword evidence="4" id="KW-0408">Iron</keyword>
<dbReference type="InterPro" id="IPR012292">
    <property type="entry name" value="Globin/Proto"/>
</dbReference>
<dbReference type="STRING" id="573321.SAMN04488505_103420"/>
<accession>A0A1H7VRU2</accession>
<evidence type="ECO:0000256" key="3">
    <source>
        <dbReference type="ARBA" id="ARBA00022723"/>
    </source>
</evidence>
<keyword evidence="3" id="KW-0479">Metal-binding</keyword>
<sequence>MKTDITTEADIKKLVYTFYDKVRQDELLAPVFNGIIKDWGPHLEIMCQFWATLLLYTKQYKSDPMSKHLPIPLERAHFDRWLLLFHATLDELFEGEVAENAGKRAASIARIMIHVKNIPN</sequence>
<dbReference type="InterPro" id="IPR001486">
    <property type="entry name" value="Hemoglobin_trunc"/>
</dbReference>
<organism evidence="5 6">
    <name type="scientific">Chitinophaga rupis</name>
    <dbReference type="NCBI Taxonomy" id="573321"/>
    <lineage>
        <taxon>Bacteria</taxon>
        <taxon>Pseudomonadati</taxon>
        <taxon>Bacteroidota</taxon>
        <taxon>Chitinophagia</taxon>
        <taxon>Chitinophagales</taxon>
        <taxon>Chitinophagaceae</taxon>
        <taxon>Chitinophaga</taxon>
    </lineage>
</organism>
<reference evidence="5 6" key="1">
    <citation type="submission" date="2016-10" db="EMBL/GenBank/DDBJ databases">
        <authorList>
            <person name="de Groot N.N."/>
        </authorList>
    </citation>
    <scope>NUCLEOTIDE SEQUENCE [LARGE SCALE GENOMIC DNA]</scope>
    <source>
        <strain evidence="5 6">DSM 21039</strain>
    </source>
</reference>
<keyword evidence="6" id="KW-1185">Reference proteome</keyword>